<sequence length="77" mass="7743">MGGRGRGGLWALLPSLNTVHTGSTPPTTSLLAAPVHACTVPPLTLLHLQLCLAPPPPARSIAARLGYCPAASTALPA</sequence>
<keyword evidence="2" id="KW-1185">Reference proteome</keyword>
<dbReference type="HOGENOM" id="CLU_2642284_0_0_1"/>
<dbReference type="Proteomes" id="UP000006591">
    <property type="component" value="Chromosome 10"/>
</dbReference>
<reference evidence="1" key="2">
    <citation type="submission" date="2018-04" db="EMBL/GenBank/DDBJ databases">
        <title>OnivRS2 (Oryza nivara Reference Sequence Version 2).</title>
        <authorList>
            <person name="Zhang J."/>
            <person name="Kudrna D."/>
            <person name="Lee S."/>
            <person name="Talag J."/>
            <person name="Rajasekar S."/>
            <person name="Welchert J."/>
            <person name="Hsing Y.-I."/>
            <person name="Wing R.A."/>
        </authorList>
    </citation>
    <scope>NUCLEOTIDE SEQUENCE [LARGE SCALE GENOMIC DNA]</scope>
</reference>
<protein>
    <submittedName>
        <fullName evidence="1">Uncharacterized protein</fullName>
    </submittedName>
</protein>
<dbReference type="EnsemblPlants" id="ONIVA10G17810.1">
    <property type="protein sequence ID" value="ONIVA10G17810.1"/>
    <property type="gene ID" value="ONIVA10G17810"/>
</dbReference>
<dbReference type="Gramene" id="ONIVA10G17810.1">
    <property type="protein sequence ID" value="ONIVA10G17810.1"/>
    <property type="gene ID" value="ONIVA10G17810"/>
</dbReference>
<organism evidence="1">
    <name type="scientific">Oryza nivara</name>
    <name type="common">Indian wild rice</name>
    <name type="synonym">Oryza sativa f. spontanea</name>
    <dbReference type="NCBI Taxonomy" id="4536"/>
    <lineage>
        <taxon>Eukaryota</taxon>
        <taxon>Viridiplantae</taxon>
        <taxon>Streptophyta</taxon>
        <taxon>Embryophyta</taxon>
        <taxon>Tracheophyta</taxon>
        <taxon>Spermatophyta</taxon>
        <taxon>Magnoliopsida</taxon>
        <taxon>Liliopsida</taxon>
        <taxon>Poales</taxon>
        <taxon>Poaceae</taxon>
        <taxon>BOP clade</taxon>
        <taxon>Oryzoideae</taxon>
        <taxon>Oryzeae</taxon>
        <taxon>Oryzinae</taxon>
        <taxon>Oryza</taxon>
    </lineage>
</organism>
<dbReference type="AlphaFoldDB" id="A0A0E0IV78"/>
<reference evidence="1" key="1">
    <citation type="submission" date="2015-04" db="UniProtKB">
        <authorList>
            <consortium name="EnsemblPlants"/>
        </authorList>
    </citation>
    <scope>IDENTIFICATION</scope>
    <source>
        <strain evidence="1">SL10</strain>
    </source>
</reference>
<proteinExistence type="predicted"/>
<accession>A0A0E0IV78</accession>
<evidence type="ECO:0000313" key="1">
    <source>
        <dbReference type="EnsemblPlants" id="ONIVA10G17810.1"/>
    </source>
</evidence>
<evidence type="ECO:0000313" key="2">
    <source>
        <dbReference type="Proteomes" id="UP000006591"/>
    </source>
</evidence>
<name>A0A0E0IV78_ORYNI</name>